<evidence type="ECO:0000313" key="2">
    <source>
        <dbReference type="Proteomes" id="UP000256244"/>
    </source>
</evidence>
<dbReference type="EMBL" id="CP031546">
    <property type="protein sequence ID" value="AXO05684.1"/>
    <property type="molecule type" value="Genomic_DNA"/>
</dbReference>
<protein>
    <submittedName>
        <fullName evidence="1">Uncharacterized protein</fullName>
    </submittedName>
</protein>
<evidence type="ECO:0000313" key="1">
    <source>
        <dbReference type="EMBL" id="AXO05684.1"/>
    </source>
</evidence>
<dbReference type="RefSeq" id="WP_052921256.1">
    <property type="nucleotide sequence ID" value="NZ_BLCA01000025.1"/>
</dbReference>
<dbReference type="NCBIfam" id="NF047593">
    <property type="entry name" value="IS66_ISAeme5_TnpA"/>
    <property type="match status" value="1"/>
</dbReference>
<proteinExistence type="predicted"/>
<accession>A0A229AL31</accession>
<name>A0A229AL31_ECOLX</name>
<reference evidence="1 2" key="1">
    <citation type="submission" date="2018-08" db="EMBL/GenBank/DDBJ databases">
        <title>Complete genome sequencing and genomic characterization of five Escherichia coli strains co-producing MCR-1 and ESBLs from different origins in China.</title>
        <authorList>
            <person name="Bai L."/>
        </authorList>
    </citation>
    <scope>NUCLEOTIDE SEQUENCE [LARGE SCALE GENOMIC DNA]</scope>
    <source>
        <strain evidence="2">cq9</strain>
    </source>
</reference>
<dbReference type="Proteomes" id="UP000256244">
    <property type="component" value="Chromosome"/>
</dbReference>
<sequence length="94" mass="10328">MARLTQDQWRTLIDEQAASGQTAMAFCAERGIDNKYFSTRKSQLFKPSSTSGFIAVATKPTESQSIQLITGAAQLRIPTSVSAQWLADFIKALE</sequence>
<gene>
    <name evidence="1" type="ORF">DS732_04585</name>
</gene>
<organism evidence="1 2">
    <name type="scientific">Escherichia coli</name>
    <dbReference type="NCBI Taxonomy" id="562"/>
    <lineage>
        <taxon>Bacteria</taxon>
        <taxon>Pseudomonadati</taxon>
        <taxon>Pseudomonadota</taxon>
        <taxon>Gammaproteobacteria</taxon>
        <taxon>Enterobacterales</taxon>
        <taxon>Enterobacteriaceae</taxon>
        <taxon>Escherichia</taxon>
    </lineage>
</organism>
<dbReference type="AlphaFoldDB" id="A0A229AL31"/>